<dbReference type="GO" id="GO:0019748">
    <property type="term" value="P:secondary metabolic process"/>
    <property type="evidence" value="ECO:0007669"/>
    <property type="project" value="TreeGrafter"/>
</dbReference>
<proteinExistence type="inferred from homology"/>
<dbReference type="InParanoid" id="K5WMI0"/>
<dbReference type="KEGG" id="pco:PHACADRAFT_246258"/>
<keyword evidence="6" id="KW-1185">Reference proteome</keyword>
<feature type="domain" description="AMP-binding enzyme C-terminal" evidence="4">
    <location>
        <begin position="466"/>
        <end position="551"/>
    </location>
</feature>
<dbReference type="EMBL" id="JH930468">
    <property type="protein sequence ID" value="EKM60379.1"/>
    <property type="molecule type" value="Genomic_DNA"/>
</dbReference>
<keyword evidence="2" id="KW-0436">Ligase</keyword>
<dbReference type="SUPFAM" id="SSF56801">
    <property type="entry name" value="Acetyl-CoA synthetase-like"/>
    <property type="match status" value="1"/>
</dbReference>
<dbReference type="Gene3D" id="3.40.50.980">
    <property type="match status" value="2"/>
</dbReference>
<dbReference type="Pfam" id="PF13193">
    <property type="entry name" value="AMP-binding_C"/>
    <property type="match status" value="1"/>
</dbReference>
<dbReference type="RefSeq" id="XP_007389842.1">
    <property type="nucleotide sequence ID" value="XM_007389780.1"/>
</dbReference>
<evidence type="ECO:0000259" key="4">
    <source>
        <dbReference type="Pfam" id="PF13193"/>
    </source>
</evidence>
<dbReference type="Gene3D" id="2.30.38.10">
    <property type="entry name" value="Luciferase, Domain 3"/>
    <property type="match status" value="1"/>
</dbReference>
<evidence type="ECO:0000256" key="2">
    <source>
        <dbReference type="ARBA" id="ARBA00022598"/>
    </source>
</evidence>
<dbReference type="InterPro" id="IPR000873">
    <property type="entry name" value="AMP-dep_synth/lig_dom"/>
</dbReference>
<dbReference type="PANTHER" id="PTHR24096:SF149">
    <property type="entry name" value="AMP-BINDING DOMAIN-CONTAINING PROTEIN-RELATED"/>
    <property type="match status" value="1"/>
</dbReference>
<accession>K5WMI0</accession>
<dbReference type="InterPro" id="IPR020845">
    <property type="entry name" value="AMP-binding_CS"/>
</dbReference>
<comment type="similarity">
    <text evidence="1">Belongs to the ATP-dependent AMP-binding enzyme family.</text>
</comment>
<dbReference type="GO" id="GO:0016405">
    <property type="term" value="F:CoA-ligase activity"/>
    <property type="evidence" value="ECO:0007669"/>
    <property type="project" value="TreeGrafter"/>
</dbReference>
<evidence type="ECO:0000313" key="6">
    <source>
        <dbReference type="Proteomes" id="UP000008370"/>
    </source>
</evidence>
<dbReference type="GeneID" id="18913778"/>
<dbReference type="Pfam" id="PF00501">
    <property type="entry name" value="AMP-binding"/>
    <property type="match status" value="1"/>
</dbReference>
<dbReference type="FunCoup" id="K5WMI0">
    <property type="interactions" value="299"/>
</dbReference>
<dbReference type="PANTHER" id="PTHR24096">
    <property type="entry name" value="LONG-CHAIN-FATTY-ACID--COA LIGASE"/>
    <property type="match status" value="1"/>
</dbReference>
<organism evidence="5 6">
    <name type="scientific">Phanerochaete carnosa (strain HHB-10118-sp)</name>
    <name type="common">White-rot fungus</name>
    <name type="synonym">Peniophora carnosa</name>
    <dbReference type="NCBI Taxonomy" id="650164"/>
    <lineage>
        <taxon>Eukaryota</taxon>
        <taxon>Fungi</taxon>
        <taxon>Dikarya</taxon>
        <taxon>Basidiomycota</taxon>
        <taxon>Agaricomycotina</taxon>
        <taxon>Agaricomycetes</taxon>
        <taxon>Polyporales</taxon>
        <taxon>Phanerochaetaceae</taxon>
        <taxon>Phanerochaete</taxon>
    </lineage>
</organism>
<feature type="non-terminal residue" evidence="5">
    <location>
        <position position="571"/>
    </location>
</feature>
<dbReference type="HOGENOM" id="CLU_000022_59_2_1"/>
<dbReference type="PROSITE" id="PS00455">
    <property type="entry name" value="AMP_BINDING"/>
    <property type="match status" value="1"/>
</dbReference>
<dbReference type="Gene3D" id="3.30.300.30">
    <property type="match status" value="1"/>
</dbReference>
<dbReference type="AlphaFoldDB" id="K5WMI0"/>
<dbReference type="Proteomes" id="UP000008370">
    <property type="component" value="Unassembled WGS sequence"/>
</dbReference>
<dbReference type="InterPro" id="IPR045851">
    <property type="entry name" value="AMP-bd_C_sf"/>
</dbReference>
<sequence length="571" mass="62392">MHIKSQLPDLPPIPDANVFDLFFKAPQGAQIADYTVYVDAATGLKHSLRNYYEFVRDAATALGVPPARGGLGLGGEAGDIVGIFSHNCVSYAALVHALLAITTPFANLSAYATAYELAHSLKTVKPNYLFVQPALLPTALAAAKEVGLPEKQIYILEGSSGDERLSLQDLVNRIRKGSISREPVRLANKNTLAYFVFSSGTSGLPKAVMISHGNLWAMVLSQAIWRQEEIKFLRELTPPKAPPVALCFLPMYHAYPLNIVAFRMFGMAPVTFVIMEKWEASAVLKAIPKYRIEALALVPSAVHQLLNHPDSAKTDFSSLASAGCGAAHLPTTLRDNFLSHFGNVTLSEGYGMSELTFGISRKSFDGMFGLKVPDSTCGLINSNVEVRTVREDGSEADVDEPGELWVKAPVVALGYYGNEQATQETFVDGWVRTGDQMRIDKDGFLHFVERKKDTLKVGGAQVSPSEIENVLHAQPDGLITDACVAGVSGGRTSDEKVPRAWVVLSDEGKRRGAEEAVKALEAWTKKNLSPYKWLRGGFEVVNEIPKSPTDKILRRLLQERFEAQYTARAKL</sequence>
<evidence type="ECO:0000313" key="5">
    <source>
        <dbReference type="EMBL" id="EKM60379.1"/>
    </source>
</evidence>
<evidence type="ECO:0008006" key="7">
    <source>
        <dbReference type="Google" id="ProtNLM"/>
    </source>
</evidence>
<dbReference type="OrthoDB" id="1898221at2759"/>
<dbReference type="InterPro" id="IPR025110">
    <property type="entry name" value="AMP-bd_C"/>
</dbReference>
<dbReference type="STRING" id="650164.K5WMI0"/>
<gene>
    <name evidence="5" type="ORF">PHACADRAFT_246258</name>
</gene>
<evidence type="ECO:0000259" key="3">
    <source>
        <dbReference type="Pfam" id="PF00501"/>
    </source>
</evidence>
<reference evidence="5 6" key="1">
    <citation type="journal article" date="2012" name="BMC Genomics">
        <title>Comparative genomics of the white-rot fungi, Phanerochaete carnosa and P. chrysosporium, to elucidate the genetic basis of the distinct wood types they colonize.</title>
        <authorList>
            <person name="Suzuki H."/>
            <person name="MacDonald J."/>
            <person name="Syed K."/>
            <person name="Salamov A."/>
            <person name="Hori C."/>
            <person name="Aerts A."/>
            <person name="Henrissat B."/>
            <person name="Wiebenga A."/>
            <person name="vanKuyk P.A."/>
            <person name="Barry K."/>
            <person name="Lindquist E."/>
            <person name="LaButti K."/>
            <person name="Lapidus A."/>
            <person name="Lucas S."/>
            <person name="Coutinho P."/>
            <person name="Gong Y."/>
            <person name="Samejima M."/>
            <person name="Mahadevan R."/>
            <person name="Abou-Zaid M."/>
            <person name="de Vries R.P."/>
            <person name="Igarashi K."/>
            <person name="Yadav J.S."/>
            <person name="Grigoriev I.V."/>
            <person name="Master E.R."/>
        </authorList>
    </citation>
    <scope>NUCLEOTIDE SEQUENCE [LARGE SCALE GENOMIC DNA]</scope>
    <source>
        <strain evidence="5 6">HHB-10118-sp</strain>
    </source>
</reference>
<feature type="domain" description="AMP-dependent synthetase/ligase" evidence="3">
    <location>
        <begin position="72"/>
        <end position="416"/>
    </location>
</feature>
<protein>
    <recommendedName>
        <fullName evidence="7">AMP-dependent synthetase/ligase domain-containing protein</fullName>
    </recommendedName>
</protein>
<evidence type="ECO:0000256" key="1">
    <source>
        <dbReference type="ARBA" id="ARBA00006432"/>
    </source>
</evidence>
<name>K5WMI0_PHACS</name>